<gene>
    <name evidence="1" type="ORF">EDD29_6499</name>
</gene>
<comment type="caution">
    <text evidence="1">The sequence shown here is derived from an EMBL/GenBank/DDBJ whole genome shotgun (WGS) entry which is preliminary data.</text>
</comment>
<evidence type="ECO:0000313" key="2">
    <source>
        <dbReference type="Proteomes" id="UP000272400"/>
    </source>
</evidence>
<protein>
    <submittedName>
        <fullName evidence="1">Uncharacterized protein</fullName>
    </submittedName>
</protein>
<evidence type="ECO:0000313" key="1">
    <source>
        <dbReference type="EMBL" id="ROO88817.1"/>
    </source>
</evidence>
<keyword evidence="2" id="KW-1185">Reference proteome</keyword>
<organism evidence="1 2">
    <name type="scientific">Actinocorallia herbida</name>
    <dbReference type="NCBI Taxonomy" id="58109"/>
    <lineage>
        <taxon>Bacteria</taxon>
        <taxon>Bacillati</taxon>
        <taxon>Actinomycetota</taxon>
        <taxon>Actinomycetes</taxon>
        <taxon>Streptosporangiales</taxon>
        <taxon>Thermomonosporaceae</taxon>
        <taxon>Actinocorallia</taxon>
    </lineage>
</organism>
<proteinExistence type="predicted"/>
<reference evidence="1 2" key="1">
    <citation type="submission" date="2018-11" db="EMBL/GenBank/DDBJ databases">
        <title>Sequencing the genomes of 1000 actinobacteria strains.</title>
        <authorList>
            <person name="Klenk H.-P."/>
        </authorList>
    </citation>
    <scope>NUCLEOTIDE SEQUENCE [LARGE SCALE GENOMIC DNA]</scope>
    <source>
        <strain evidence="1 2">DSM 44254</strain>
    </source>
</reference>
<dbReference type="AlphaFoldDB" id="A0A3N1D5K1"/>
<name>A0A3N1D5K1_9ACTN</name>
<dbReference type="RefSeq" id="WP_211360051.1">
    <property type="nucleotide sequence ID" value="NZ_RJKE01000001.1"/>
</dbReference>
<dbReference type="EMBL" id="RJKE01000001">
    <property type="protein sequence ID" value="ROO88817.1"/>
    <property type="molecule type" value="Genomic_DNA"/>
</dbReference>
<sequence length="363" mass="39925">MSALEAVDARLDRMRGDAPPRNHDARSIAALTTNPGCKRRALLDAAGADKAQIARFLGHPPHFGQSQFAITRGNAFEATVKSDGCAPLYGLLRDKLGLPVPESEYADLEEVGGNVSREVRYARTKQLLKRAVEGEGTLFDHPLLRIEVGGHPVYLEPDVIAFRFEGAFHIIEIKSFPIVDGRANPEQVAAAARQSAVYVLALRLLMTELGYDESLVADRVVLVCPENFTNRPTATLVDVRQQLGVIRRQLQRMQRIDELLDALPEDVTFAMDEGLGESVQRIEARYEPGCRTHCDLSLYCRAEARACGSTDQLGRQIGDQLGGITRVDKALDIARGADPEDEALEEVAGELQEAYRLLAEIAR</sequence>
<dbReference type="Proteomes" id="UP000272400">
    <property type="component" value="Unassembled WGS sequence"/>
</dbReference>
<accession>A0A3N1D5K1</accession>